<dbReference type="Gene3D" id="3.40.50.150">
    <property type="entry name" value="Vaccinia Virus protein VP39"/>
    <property type="match status" value="1"/>
</dbReference>
<evidence type="ECO:0000256" key="1">
    <source>
        <dbReference type="ARBA" id="ARBA00009725"/>
    </source>
</evidence>
<sequence>MSLSSSADTDHQTTADDVNVRYGHQCRQLSAEEVARLESHSSVVSEFRQNRLEREAKKNWDLFYKRNTNKFFKDRHWTQREFEELMACEGSAQEDRDMSLLEVGCGVGNTVWPLIAQKTNFRFYVCDFSPVAIDLFRQNPLFDDKKCTTFVTDVTEEDAIRRHLGSDVHLDYVSLIFVLSAINPKKMRTALNNIHQVFKAIIYGFY</sequence>
<dbReference type="CDD" id="cd02440">
    <property type="entry name" value="AdoMet_MTases"/>
    <property type="match status" value="1"/>
</dbReference>
<comment type="similarity">
    <text evidence="1">Belongs to the methyltransferase superfamily. METL family.</text>
</comment>
<reference evidence="5" key="1">
    <citation type="submission" date="2020-11" db="EMBL/GenBank/DDBJ databases">
        <authorList>
            <person name="Tran Van P."/>
        </authorList>
    </citation>
    <scope>NUCLEOTIDE SEQUENCE</scope>
</reference>
<evidence type="ECO:0000256" key="2">
    <source>
        <dbReference type="ARBA" id="ARBA00022603"/>
    </source>
</evidence>
<dbReference type="GO" id="GO:0008173">
    <property type="term" value="F:RNA methyltransferase activity"/>
    <property type="evidence" value="ECO:0007669"/>
    <property type="project" value="UniProtKB-ARBA"/>
</dbReference>
<evidence type="ECO:0000313" key="5">
    <source>
        <dbReference type="EMBL" id="CAD7661121.1"/>
    </source>
</evidence>
<dbReference type="OrthoDB" id="417697at2759"/>
<dbReference type="InterPro" id="IPR026113">
    <property type="entry name" value="METTL2/6/8-like"/>
</dbReference>
<organism evidence="5">
    <name type="scientific">Oppiella nova</name>
    <dbReference type="NCBI Taxonomy" id="334625"/>
    <lineage>
        <taxon>Eukaryota</taxon>
        <taxon>Metazoa</taxon>
        <taxon>Ecdysozoa</taxon>
        <taxon>Arthropoda</taxon>
        <taxon>Chelicerata</taxon>
        <taxon>Arachnida</taxon>
        <taxon>Acari</taxon>
        <taxon>Acariformes</taxon>
        <taxon>Sarcoptiformes</taxon>
        <taxon>Oribatida</taxon>
        <taxon>Brachypylina</taxon>
        <taxon>Oppioidea</taxon>
        <taxon>Oppiidae</taxon>
        <taxon>Oppiella</taxon>
    </lineage>
</organism>
<dbReference type="EMBL" id="CAJPVJ010022461">
    <property type="protein sequence ID" value="CAG2178257.1"/>
    <property type="molecule type" value="Genomic_DNA"/>
</dbReference>
<dbReference type="InterPro" id="IPR013217">
    <property type="entry name" value="Methyltransf_12"/>
</dbReference>
<dbReference type="GO" id="GO:0008757">
    <property type="term" value="F:S-adenosylmethionine-dependent methyltransferase activity"/>
    <property type="evidence" value="ECO:0007669"/>
    <property type="project" value="UniProtKB-ARBA"/>
</dbReference>
<protein>
    <recommendedName>
        <fullName evidence="4">Methyltransferase type 12 domain-containing protein</fullName>
    </recommendedName>
</protein>
<dbReference type="PANTHER" id="PTHR22809:SF5">
    <property type="entry name" value="TRNA N(3)-METHYLCYTIDINE METHYLTRANSFERASE METTL6"/>
    <property type="match status" value="1"/>
</dbReference>
<accession>A0A7R9MJ13</accession>
<proteinExistence type="inferred from homology"/>
<dbReference type="SUPFAM" id="SSF53335">
    <property type="entry name" value="S-adenosyl-L-methionine-dependent methyltransferases"/>
    <property type="match status" value="1"/>
</dbReference>
<feature type="domain" description="Methyltransferase type 12" evidence="4">
    <location>
        <begin position="101"/>
        <end position="199"/>
    </location>
</feature>
<dbReference type="InterPro" id="IPR029063">
    <property type="entry name" value="SAM-dependent_MTases_sf"/>
</dbReference>
<keyword evidence="3" id="KW-0808">Transferase</keyword>
<dbReference type="Pfam" id="PF08242">
    <property type="entry name" value="Methyltransf_12"/>
    <property type="match status" value="1"/>
</dbReference>
<gene>
    <name evidence="5" type="ORF">ONB1V03_LOCUS17682</name>
</gene>
<dbReference type="Proteomes" id="UP000728032">
    <property type="component" value="Unassembled WGS sequence"/>
</dbReference>
<keyword evidence="2" id="KW-0489">Methyltransferase</keyword>
<dbReference type="EMBL" id="OC937286">
    <property type="protein sequence ID" value="CAD7661121.1"/>
    <property type="molecule type" value="Genomic_DNA"/>
</dbReference>
<dbReference type="GO" id="GO:0032259">
    <property type="term" value="P:methylation"/>
    <property type="evidence" value="ECO:0007669"/>
    <property type="project" value="UniProtKB-KW"/>
</dbReference>
<evidence type="ECO:0000256" key="3">
    <source>
        <dbReference type="ARBA" id="ARBA00022679"/>
    </source>
</evidence>
<name>A0A7R9MJ13_9ACAR</name>
<dbReference type="PANTHER" id="PTHR22809">
    <property type="entry name" value="METHYLTRANSFERASE-RELATED"/>
    <property type="match status" value="1"/>
</dbReference>
<evidence type="ECO:0000313" key="6">
    <source>
        <dbReference type="Proteomes" id="UP000728032"/>
    </source>
</evidence>
<dbReference type="AlphaFoldDB" id="A0A7R9MJ13"/>
<evidence type="ECO:0000259" key="4">
    <source>
        <dbReference type="Pfam" id="PF08242"/>
    </source>
</evidence>
<keyword evidence="6" id="KW-1185">Reference proteome</keyword>